<evidence type="ECO:0000256" key="5">
    <source>
        <dbReference type="ARBA" id="ARBA00023136"/>
    </source>
</evidence>
<keyword evidence="9" id="KW-1185">Reference proteome</keyword>
<dbReference type="InterPro" id="IPR044880">
    <property type="entry name" value="NCX_ion-bd_dom_sf"/>
</dbReference>
<dbReference type="Proteomes" id="UP000243579">
    <property type="component" value="Unassembled WGS sequence"/>
</dbReference>
<evidence type="ECO:0000256" key="3">
    <source>
        <dbReference type="ARBA" id="ARBA00022692"/>
    </source>
</evidence>
<feature type="transmembrane region" description="Helical" evidence="6">
    <location>
        <begin position="371"/>
        <end position="389"/>
    </location>
</feature>
<feature type="transmembrane region" description="Helical" evidence="6">
    <location>
        <begin position="514"/>
        <end position="533"/>
    </location>
</feature>
<protein>
    <submittedName>
        <fullName evidence="8">Ca2:Cation Antiporter (CaCA) Family</fullName>
    </submittedName>
</protein>
<evidence type="ECO:0000259" key="7">
    <source>
        <dbReference type="Pfam" id="PF01699"/>
    </source>
</evidence>
<keyword evidence="3 6" id="KW-0812">Transmembrane</keyword>
<sequence>MNCSYAMELGPLGINYLELHYCTFAGWAWASCLLLALWLIVLFYLLGNTADEYFSPTLSTLCTQFHIPYDVAGVTFLAFGNGAPDVFSSLASSTSGTMETGLNALLGGAMFVTTVVVGAVLTSSTSPKVAVPPRAFCRDVLSLLIVTMLIVLCVLEESTTYMAVFPIIYAVYVLVVVLPTCCAKPVPTARDRGVLFAFWHSPQLFTSSPPLTSYRFVTMTSLAKEPAPQAFSGDIYDTYFGSNQEQLASPLIDTTDADDSDASHRLTTPRPPAVPTVRRRLGCLLRWQTLVWLCLDLPREATIPMVVVRPQGWSRAKAAMFVTTAPVLVLALSGLPAGRPHLWAAVGGTCIGLSLVTFVSTYHRTAPTSPAVIMSFFALGFAACVAWIYGVASELVAVLAAVGHITTLPPSVVGLTILSWGNSIGDWITNVAIAKGGCPEMALAGCFGGPVFNLLVGLGLPMLLARLTALESTTHVEWDVHCCVSLAFLALSLGLTLAVGVASRFQCPAWYGRVLFGVYTLYTTVHLALLMGWA</sequence>
<feature type="transmembrane region" description="Helical" evidence="6">
    <location>
        <begin position="395"/>
        <end position="420"/>
    </location>
</feature>
<dbReference type="STRING" id="1202772.A0A1V9YKU4"/>
<reference evidence="8 9" key="1">
    <citation type="journal article" date="2014" name="Genome Biol. Evol.">
        <title>The secreted proteins of Achlya hypogyna and Thraustotheca clavata identify the ancestral oomycete secretome and reveal gene acquisitions by horizontal gene transfer.</title>
        <authorList>
            <person name="Misner I."/>
            <person name="Blouin N."/>
            <person name="Leonard G."/>
            <person name="Richards T.A."/>
            <person name="Lane C.E."/>
        </authorList>
    </citation>
    <scope>NUCLEOTIDE SEQUENCE [LARGE SCALE GENOMIC DNA]</scope>
    <source>
        <strain evidence="8 9">ATCC 48635</strain>
    </source>
</reference>
<evidence type="ECO:0000256" key="1">
    <source>
        <dbReference type="ARBA" id="ARBA00004141"/>
    </source>
</evidence>
<feature type="domain" description="Sodium/calcium exchanger membrane region" evidence="7">
    <location>
        <begin position="378"/>
        <end position="525"/>
    </location>
</feature>
<evidence type="ECO:0000313" key="9">
    <source>
        <dbReference type="Proteomes" id="UP000243579"/>
    </source>
</evidence>
<evidence type="ECO:0000313" key="8">
    <source>
        <dbReference type="EMBL" id="OQR86349.1"/>
    </source>
</evidence>
<dbReference type="PANTHER" id="PTHR12266:SF0">
    <property type="entry name" value="MITOCHONDRIAL SODIUM_CALCIUM EXCHANGER PROTEIN"/>
    <property type="match status" value="1"/>
</dbReference>
<feature type="transmembrane region" description="Helical" evidence="6">
    <location>
        <begin position="161"/>
        <end position="182"/>
    </location>
</feature>
<feature type="transmembrane region" description="Helical" evidence="6">
    <location>
        <begin position="341"/>
        <end position="359"/>
    </location>
</feature>
<proteinExistence type="predicted"/>
<dbReference type="InterPro" id="IPR004837">
    <property type="entry name" value="NaCa_Exmemb"/>
</dbReference>
<feature type="transmembrane region" description="Helical" evidence="6">
    <location>
        <begin position="104"/>
        <end position="123"/>
    </location>
</feature>
<dbReference type="Gene3D" id="1.20.1420.30">
    <property type="entry name" value="NCX, central ion-binding region"/>
    <property type="match status" value="2"/>
</dbReference>
<evidence type="ECO:0000256" key="6">
    <source>
        <dbReference type="SAM" id="Phobius"/>
    </source>
</evidence>
<feature type="transmembrane region" description="Helical" evidence="6">
    <location>
        <begin position="318"/>
        <end position="335"/>
    </location>
</feature>
<dbReference type="InterPro" id="IPR051359">
    <property type="entry name" value="CaCA_antiporter"/>
</dbReference>
<feature type="domain" description="Sodium/calcium exchanger membrane region" evidence="7">
    <location>
        <begin position="36"/>
        <end position="177"/>
    </location>
</feature>
<gene>
    <name evidence="8" type="ORF">ACHHYP_10656</name>
</gene>
<dbReference type="PANTHER" id="PTHR12266">
    <property type="entry name" value="NA+/CA2+ K+ INDEPENDENT EXCHANGER"/>
    <property type="match status" value="1"/>
</dbReference>
<dbReference type="AlphaFoldDB" id="A0A1V9YKU4"/>
<organism evidence="8 9">
    <name type="scientific">Achlya hypogyna</name>
    <name type="common">Oomycete</name>
    <name type="synonym">Protoachlya hypogyna</name>
    <dbReference type="NCBI Taxonomy" id="1202772"/>
    <lineage>
        <taxon>Eukaryota</taxon>
        <taxon>Sar</taxon>
        <taxon>Stramenopiles</taxon>
        <taxon>Oomycota</taxon>
        <taxon>Saprolegniomycetes</taxon>
        <taxon>Saprolegniales</taxon>
        <taxon>Achlyaceae</taxon>
        <taxon>Achlya</taxon>
    </lineage>
</organism>
<feature type="transmembrane region" description="Helical" evidence="6">
    <location>
        <begin position="484"/>
        <end position="502"/>
    </location>
</feature>
<evidence type="ECO:0000256" key="4">
    <source>
        <dbReference type="ARBA" id="ARBA00022989"/>
    </source>
</evidence>
<name>A0A1V9YKU4_ACHHY</name>
<dbReference type="Pfam" id="PF01699">
    <property type="entry name" value="Na_Ca_ex"/>
    <property type="match status" value="2"/>
</dbReference>
<feature type="transmembrane region" description="Helical" evidence="6">
    <location>
        <begin position="441"/>
        <end position="464"/>
    </location>
</feature>
<keyword evidence="5 6" id="KW-0472">Membrane</keyword>
<feature type="transmembrane region" description="Helical" evidence="6">
    <location>
        <begin position="67"/>
        <end position="84"/>
    </location>
</feature>
<comment type="caution">
    <text evidence="8">The sequence shown here is derived from an EMBL/GenBank/DDBJ whole genome shotgun (WGS) entry which is preliminary data.</text>
</comment>
<keyword evidence="4 6" id="KW-1133">Transmembrane helix</keyword>
<keyword evidence="2" id="KW-0813">Transport</keyword>
<feature type="transmembrane region" description="Helical" evidence="6">
    <location>
        <begin position="26"/>
        <end position="46"/>
    </location>
</feature>
<comment type="subcellular location">
    <subcellularLocation>
        <location evidence="1">Membrane</location>
        <topology evidence="1">Multi-pass membrane protein</topology>
    </subcellularLocation>
</comment>
<evidence type="ECO:0000256" key="2">
    <source>
        <dbReference type="ARBA" id="ARBA00022448"/>
    </source>
</evidence>
<accession>A0A1V9YKU4</accession>
<dbReference type="GO" id="GO:0008324">
    <property type="term" value="F:monoatomic cation transmembrane transporter activity"/>
    <property type="evidence" value="ECO:0007669"/>
    <property type="project" value="TreeGrafter"/>
</dbReference>
<dbReference type="EMBL" id="JNBR01001513">
    <property type="protein sequence ID" value="OQR86349.1"/>
    <property type="molecule type" value="Genomic_DNA"/>
</dbReference>
<dbReference type="GO" id="GO:0016020">
    <property type="term" value="C:membrane"/>
    <property type="evidence" value="ECO:0007669"/>
    <property type="project" value="UniProtKB-SubCell"/>
</dbReference>
<dbReference type="OrthoDB" id="407410at2759"/>
<feature type="transmembrane region" description="Helical" evidence="6">
    <location>
        <begin position="135"/>
        <end position="155"/>
    </location>
</feature>